<feature type="transmembrane region" description="Helical" evidence="7">
    <location>
        <begin position="737"/>
        <end position="759"/>
    </location>
</feature>
<evidence type="ECO:0000313" key="11">
    <source>
        <dbReference type="Proteomes" id="UP000502415"/>
    </source>
</evidence>
<evidence type="ECO:0000256" key="3">
    <source>
        <dbReference type="ARBA" id="ARBA00022692"/>
    </source>
</evidence>
<evidence type="ECO:0008006" key="12">
    <source>
        <dbReference type="Google" id="ProtNLM"/>
    </source>
</evidence>
<dbReference type="GO" id="GO:0005886">
    <property type="term" value="C:plasma membrane"/>
    <property type="evidence" value="ECO:0007669"/>
    <property type="project" value="UniProtKB-SubCell"/>
</dbReference>
<organism evidence="10 11">
    <name type="scientific">Massilia forsythiae</name>
    <dbReference type="NCBI Taxonomy" id="2728020"/>
    <lineage>
        <taxon>Bacteria</taxon>
        <taxon>Pseudomonadati</taxon>
        <taxon>Pseudomonadota</taxon>
        <taxon>Betaproteobacteria</taxon>
        <taxon>Burkholderiales</taxon>
        <taxon>Oxalobacteraceae</taxon>
        <taxon>Telluria group</taxon>
        <taxon>Massilia</taxon>
    </lineage>
</organism>
<feature type="transmembrane region" description="Helical" evidence="7">
    <location>
        <begin position="685"/>
        <end position="709"/>
    </location>
</feature>
<evidence type="ECO:0000259" key="9">
    <source>
        <dbReference type="Pfam" id="PF12704"/>
    </source>
</evidence>
<evidence type="ECO:0000256" key="6">
    <source>
        <dbReference type="ARBA" id="ARBA00038076"/>
    </source>
</evidence>
<keyword evidence="5 7" id="KW-0472">Membrane</keyword>
<feature type="transmembrane region" description="Helical" evidence="7">
    <location>
        <begin position="435"/>
        <end position="455"/>
    </location>
</feature>
<sequence>MSAFLHEVKLALASLRRTPGFLLTVAVTLGITLGALVCIAGVNRLLFLEPLPYPQQERLYVAQGVVLDKGEVAYKGLHTYPALTQLYNQPGVFERAALIDFQKKFLTSDPTQPRLNVTYASAGLFDLTGARVGLGRAFQQGEEVGKANPVALISHQAWRANFGGDPDIVGKKVALDGASFTVVGVLADDYVEPQLHSLEHSTDIFIPWESNPRDQHARQDWENFDSNILIVGRLKDGVSVAQANAALAGPLNERFRAQTAGIAAFSTVTVDIGLQSFARVINGDSNTVALMLLAGVCALLLIASANVSNLFLARTAQKQRQLSIQASLGAHRGHLFRSMFAEACLVMTAASGVALVVAIAGFALLRRFAHGKIPRVQELALDPLAVLFVLLVGALLALVFAALSIRMVNYRALAAFLQSGGKGSGMQISQTTRKVLIASQIAIAAALLVGNFTLLKESGEVLAQPAGFATQGLYEIDLSAGEQKLSPEQTRQQMMVIDAKLSAWPGVSGVSFVGDGPTSTAVWASTLHRELGGSDKFNPNTNQVDERYFKLIGLPMVDGRDFSAAESNDRAQVIIVNETLARAINPSGSAVGVNLFWNKKTEPYRVVGVVKDVFLPTVEPVGRLYIPGPTNMNMVVRMKPGQDMDKAALVAAIAEVNPTLRVVKLTSIKEAYGKLLTRDVTTASITLLLAVLALFLAGLGVYGVLAYSIKLRRHELGIRMAIGAAPRTILALVYRDSIIPVAAGLAVSGLAGMLIYSYVRQHVAQYPQVGATPILVTVVLVLCTVSVACYLPVRRIIGQWPVQSLRGDTAL</sequence>
<evidence type="ECO:0000259" key="8">
    <source>
        <dbReference type="Pfam" id="PF02687"/>
    </source>
</evidence>
<feature type="transmembrane region" description="Helical" evidence="7">
    <location>
        <begin position="21"/>
        <end position="42"/>
    </location>
</feature>
<dbReference type="EMBL" id="CP051685">
    <property type="protein sequence ID" value="QJE01537.1"/>
    <property type="molecule type" value="Genomic_DNA"/>
</dbReference>
<gene>
    <name evidence="10" type="ORF">HH212_17120</name>
</gene>
<reference evidence="10 11" key="1">
    <citation type="submission" date="2020-04" db="EMBL/GenBank/DDBJ databases">
        <title>Genome sequencing of novel species.</title>
        <authorList>
            <person name="Heo J."/>
            <person name="Kim S.-J."/>
            <person name="Kim J.-S."/>
            <person name="Hong S.-B."/>
            <person name="Kwon S.-W."/>
        </authorList>
    </citation>
    <scope>NUCLEOTIDE SEQUENCE [LARGE SCALE GENOMIC DNA]</scope>
    <source>
        <strain evidence="10 11">GN2-R2</strain>
    </source>
</reference>
<evidence type="ECO:0000313" key="10">
    <source>
        <dbReference type="EMBL" id="QJE01537.1"/>
    </source>
</evidence>
<feature type="transmembrane region" description="Helical" evidence="7">
    <location>
        <begin position="340"/>
        <end position="364"/>
    </location>
</feature>
<evidence type="ECO:0000256" key="4">
    <source>
        <dbReference type="ARBA" id="ARBA00022989"/>
    </source>
</evidence>
<feature type="domain" description="ABC3 transporter permease C-terminal" evidence="8">
    <location>
        <begin position="688"/>
        <end position="798"/>
    </location>
</feature>
<evidence type="ECO:0000256" key="7">
    <source>
        <dbReference type="SAM" id="Phobius"/>
    </source>
</evidence>
<evidence type="ECO:0000256" key="5">
    <source>
        <dbReference type="ARBA" id="ARBA00023136"/>
    </source>
</evidence>
<dbReference type="Pfam" id="PF02687">
    <property type="entry name" value="FtsX"/>
    <property type="match status" value="2"/>
</dbReference>
<dbReference type="PANTHER" id="PTHR30572">
    <property type="entry name" value="MEMBRANE COMPONENT OF TRANSPORTER-RELATED"/>
    <property type="match status" value="1"/>
</dbReference>
<evidence type="ECO:0000256" key="1">
    <source>
        <dbReference type="ARBA" id="ARBA00004651"/>
    </source>
</evidence>
<name>A0A7Z2VZ28_9BURK</name>
<proteinExistence type="inferred from homology"/>
<feature type="domain" description="ABC3 transporter permease C-terminal" evidence="8">
    <location>
        <begin position="297"/>
        <end position="408"/>
    </location>
</feature>
<comment type="subcellular location">
    <subcellularLocation>
        <location evidence="1">Cell membrane</location>
        <topology evidence="1">Multi-pass membrane protein</topology>
    </subcellularLocation>
</comment>
<protein>
    <recommendedName>
        <fullName evidence="12">FtsX-like permease family protein</fullName>
    </recommendedName>
</protein>
<feature type="domain" description="MacB-like periplasmic core" evidence="9">
    <location>
        <begin position="22"/>
        <end position="247"/>
    </location>
</feature>
<dbReference type="Proteomes" id="UP000502415">
    <property type="component" value="Chromosome"/>
</dbReference>
<dbReference type="InterPro" id="IPR050250">
    <property type="entry name" value="Macrolide_Exporter_MacB"/>
</dbReference>
<dbReference type="KEGG" id="mfy:HH212_17120"/>
<feature type="transmembrane region" description="Helical" evidence="7">
    <location>
        <begin position="384"/>
        <end position="403"/>
    </location>
</feature>
<keyword evidence="11" id="KW-1185">Reference proteome</keyword>
<dbReference type="PANTHER" id="PTHR30572:SF4">
    <property type="entry name" value="ABC TRANSPORTER PERMEASE YTRF"/>
    <property type="match status" value="1"/>
</dbReference>
<keyword evidence="4 7" id="KW-1133">Transmembrane helix</keyword>
<dbReference type="InterPro" id="IPR025857">
    <property type="entry name" value="MacB_PCD"/>
</dbReference>
<feature type="domain" description="MacB-like periplasmic core" evidence="9">
    <location>
        <begin position="531"/>
        <end position="648"/>
    </location>
</feature>
<dbReference type="RefSeq" id="WP_170203566.1">
    <property type="nucleotide sequence ID" value="NZ_CP051685.1"/>
</dbReference>
<comment type="similarity">
    <text evidence="6">Belongs to the ABC-4 integral membrane protein family.</text>
</comment>
<keyword evidence="2" id="KW-1003">Cell membrane</keyword>
<dbReference type="InterPro" id="IPR003838">
    <property type="entry name" value="ABC3_permease_C"/>
</dbReference>
<accession>A0A7Z2VZ28</accession>
<dbReference type="AlphaFoldDB" id="A0A7Z2VZ28"/>
<feature type="transmembrane region" description="Helical" evidence="7">
    <location>
        <begin position="771"/>
        <end position="793"/>
    </location>
</feature>
<dbReference type="GO" id="GO:0022857">
    <property type="term" value="F:transmembrane transporter activity"/>
    <property type="evidence" value="ECO:0007669"/>
    <property type="project" value="TreeGrafter"/>
</dbReference>
<evidence type="ECO:0000256" key="2">
    <source>
        <dbReference type="ARBA" id="ARBA00022475"/>
    </source>
</evidence>
<feature type="transmembrane region" description="Helical" evidence="7">
    <location>
        <begin position="288"/>
        <end position="312"/>
    </location>
</feature>
<keyword evidence="3 7" id="KW-0812">Transmembrane</keyword>
<dbReference type="Pfam" id="PF12704">
    <property type="entry name" value="MacB_PCD"/>
    <property type="match status" value="2"/>
</dbReference>